<feature type="region of interest" description="Disordered" evidence="1">
    <location>
        <begin position="157"/>
        <end position="196"/>
    </location>
</feature>
<feature type="compositionally biased region" description="Polar residues" evidence="1">
    <location>
        <begin position="70"/>
        <end position="79"/>
    </location>
</feature>
<sequence length="442" mass="48182">MVNKTNYQLNMAGPSKYYLSPYPPLRNDYGNQANVLGQSHHSENGLNDTVSSYNSSNRSPGMLHPAPGLGNTSFRSYHSTGHRNNMHGSFMSQPIPTHSNVTNISLEFGIFSGPAANNSTSGAHSFPSHSPPAPEIVAPEFQGQGVAPNTFGPLCGQAGAITSEPQGQPEDNPNPRIVHPRRARAGAPTVADREARDQLDPRRRVLREEKKRRTIERKKEINDVWNALSKKEQQRILSKENKLGKAKKAAMEEEAVAEMVQGAPALPGIARAFSAPPPAQQAYALDKPLVPNSGAPQLLEDDLGPDEAAVIHDQNIAYGGMVDGLGFFQQAKFPDDKNEDRDIIDPWAPVSEESELDWRDLGDVRDNIPYEPIAGQLCHSEELKVPSLSSSISTAGSFEQFGDAERMRSDSPGTRFDWRTLIDWAGGLPPMSDAESKHGSEP</sequence>
<evidence type="ECO:0000256" key="1">
    <source>
        <dbReference type="SAM" id="MobiDB-lite"/>
    </source>
</evidence>
<protein>
    <submittedName>
        <fullName evidence="2">Uncharacterized protein</fullName>
    </submittedName>
</protein>
<comment type="caution">
    <text evidence="2">The sequence shown here is derived from an EMBL/GenBank/DDBJ whole genome shotgun (WGS) entry which is preliminary data.</text>
</comment>
<evidence type="ECO:0000313" key="2">
    <source>
        <dbReference type="EMBL" id="CZT03960.1"/>
    </source>
</evidence>
<keyword evidence="3" id="KW-1185">Reference proteome</keyword>
<feature type="region of interest" description="Disordered" evidence="1">
    <location>
        <begin position="31"/>
        <end position="91"/>
    </location>
</feature>
<reference evidence="3" key="1">
    <citation type="submission" date="2016-03" db="EMBL/GenBank/DDBJ databases">
        <authorList>
            <person name="Ploux O."/>
        </authorList>
    </citation>
    <scope>NUCLEOTIDE SEQUENCE [LARGE SCALE GENOMIC DNA]</scope>
    <source>
        <strain evidence="3">UK7</strain>
    </source>
</reference>
<organism evidence="2 3">
    <name type="scientific">Rhynchosporium graminicola</name>
    <dbReference type="NCBI Taxonomy" id="2792576"/>
    <lineage>
        <taxon>Eukaryota</taxon>
        <taxon>Fungi</taxon>
        <taxon>Dikarya</taxon>
        <taxon>Ascomycota</taxon>
        <taxon>Pezizomycotina</taxon>
        <taxon>Leotiomycetes</taxon>
        <taxon>Helotiales</taxon>
        <taxon>Ploettnerulaceae</taxon>
        <taxon>Rhynchosporium</taxon>
    </lineage>
</organism>
<dbReference type="AlphaFoldDB" id="A0A1E1L0E4"/>
<dbReference type="EMBL" id="FJUW01000030">
    <property type="protein sequence ID" value="CZT03960.1"/>
    <property type="molecule type" value="Genomic_DNA"/>
</dbReference>
<accession>A0A1E1L0E4</accession>
<proteinExistence type="predicted"/>
<gene>
    <name evidence="2" type="ORF">RCO7_05609</name>
</gene>
<evidence type="ECO:0000313" key="3">
    <source>
        <dbReference type="Proteomes" id="UP000178129"/>
    </source>
</evidence>
<dbReference type="Proteomes" id="UP000178129">
    <property type="component" value="Unassembled WGS sequence"/>
</dbReference>
<dbReference type="InParanoid" id="A0A1E1L0E4"/>
<feature type="compositionally biased region" description="Polar residues" evidence="1">
    <location>
        <begin position="31"/>
        <end position="59"/>
    </location>
</feature>
<name>A0A1E1L0E4_9HELO</name>